<organism evidence="5 6">
    <name type="scientific">Aspergillus ellipticus CBS 707.79</name>
    <dbReference type="NCBI Taxonomy" id="1448320"/>
    <lineage>
        <taxon>Eukaryota</taxon>
        <taxon>Fungi</taxon>
        <taxon>Dikarya</taxon>
        <taxon>Ascomycota</taxon>
        <taxon>Pezizomycotina</taxon>
        <taxon>Eurotiomycetes</taxon>
        <taxon>Eurotiomycetidae</taxon>
        <taxon>Eurotiales</taxon>
        <taxon>Aspergillaceae</taxon>
        <taxon>Aspergillus</taxon>
        <taxon>Aspergillus subgen. Circumdati</taxon>
    </lineage>
</organism>
<proteinExistence type="predicted"/>
<dbReference type="VEuPathDB" id="FungiDB:BO71DRAFT_140676"/>
<dbReference type="AlphaFoldDB" id="A0A319CSV0"/>
<dbReference type="EMBL" id="KZ826096">
    <property type="protein sequence ID" value="PYH88416.1"/>
    <property type="molecule type" value="Genomic_DNA"/>
</dbReference>
<feature type="repeat" description="WD" evidence="3">
    <location>
        <begin position="583"/>
        <end position="624"/>
    </location>
</feature>
<feature type="repeat" description="WD" evidence="3">
    <location>
        <begin position="625"/>
        <end position="666"/>
    </location>
</feature>
<evidence type="ECO:0000313" key="5">
    <source>
        <dbReference type="EMBL" id="PYH88416.1"/>
    </source>
</evidence>
<sequence length="757" mass="83273">MMGPPSHRESSAVSAATAPMAPSESFGFPQFQRLHPELRLKIWQHALEHGRPRRIKVEVHHYLGHCERYCGLESSVEPFCGNPAHRGDPHASHSAYYMTSLYFMQDSYSHKNAYRISETPTAISLVCREAREAVLLTYPRTVRVGRLSPFEPLGGGVIAQVNTYRDLRYNPKVDILDLRIMGPCEYRTTLTEFDPQLGVENFADDPETVRLSRGVPRSFKYENAKEALRAFETVVLRLSDCDWECTDMQKENGGVHVCQREYAEILSFMSSVRQVIIYPWFYKGGDEAINFATAVEQGDIMVLDGDPMGLCDASTYPENVLITKANMTGILADASLPIVEDNGWMPQARKLPRFAFSMPATDSASERTSMSSTSSSPRMSYCVTAVRAPSTDPVLERVDEIPEPQDWSVVSQTLEGHTGSIRALAFTKQGRVLASASYDGTVSLWDLATKQCLRTVGEASLARCVNSITFVENDTILVTAETGCIARFWDPATGQCLQTLSCYTDIPSAVVLVEGRMLLSACYDSQVQLWDPSTSQCIQTLTGHACPVRAITSTADGKILASCSSDSTVQLWNPVTGERLHRLTGHTGSTTAITFSSDSRILASSSNDATVRLWDPHTGKCLHVLEGHTKTITSVHFSPDDSILVSASHDCTVRLWDPLSGKCLQVLRGHRGWVKSLAFTQNSRVLATGSSDRNVQLWDVNTGHCLQTLKGHSGCVADIIFSPDGSLMATGSWDNTVRLWDFGKNLCPAASGGRAVK</sequence>
<dbReference type="InterPro" id="IPR015943">
    <property type="entry name" value="WD40/YVTN_repeat-like_dom_sf"/>
</dbReference>
<dbReference type="Pfam" id="PF20150">
    <property type="entry name" value="2EXR"/>
    <property type="match status" value="1"/>
</dbReference>
<evidence type="ECO:0000256" key="2">
    <source>
        <dbReference type="ARBA" id="ARBA00022737"/>
    </source>
</evidence>
<keyword evidence="2" id="KW-0677">Repeat</keyword>
<dbReference type="Pfam" id="PF00400">
    <property type="entry name" value="WD40"/>
    <property type="match status" value="7"/>
</dbReference>
<dbReference type="InterPro" id="IPR001680">
    <property type="entry name" value="WD40_rpt"/>
</dbReference>
<keyword evidence="1 3" id="KW-0853">WD repeat</keyword>
<dbReference type="InterPro" id="IPR019775">
    <property type="entry name" value="WD40_repeat_CS"/>
</dbReference>
<feature type="repeat" description="WD" evidence="3">
    <location>
        <begin position="667"/>
        <end position="708"/>
    </location>
</feature>
<dbReference type="PANTHER" id="PTHR19879">
    <property type="entry name" value="TRANSCRIPTION INITIATION FACTOR TFIID"/>
    <property type="match status" value="1"/>
</dbReference>
<feature type="repeat" description="WD" evidence="3">
    <location>
        <begin position="414"/>
        <end position="455"/>
    </location>
</feature>
<gene>
    <name evidence="5" type="ORF">BO71DRAFT_140676</name>
</gene>
<dbReference type="Proteomes" id="UP000247810">
    <property type="component" value="Unassembled WGS sequence"/>
</dbReference>
<keyword evidence="6" id="KW-1185">Reference proteome</keyword>
<dbReference type="Gene3D" id="2.130.10.10">
    <property type="entry name" value="YVTN repeat-like/Quinoprotein amine dehydrogenase"/>
    <property type="match status" value="3"/>
</dbReference>
<feature type="domain" description="2EXR" evidence="4">
    <location>
        <begin position="28"/>
        <end position="176"/>
    </location>
</feature>
<dbReference type="STRING" id="1448320.A0A319CSV0"/>
<feature type="repeat" description="WD" evidence="3">
    <location>
        <begin position="514"/>
        <end position="540"/>
    </location>
</feature>
<name>A0A319CSV0_9EURO</name>
<dbReference type="InterPro" id="IPR036322">
    <property type="entry name" value="WD40_repeat_dom_sf"/>
</dbReference>
<evidence type="ECO:0000256" key="3">
    <source>
        <dbReference type="PROSITE-ProRule" id="PRU00221"/>
    </source>
</evidence>
<dbReference type="PANTHER" id="PTHR19879:SF9">
    <property type="entry name" value="TRANSCRIPTION INITIATION FACTOR TFIID SUBUNIT 5"/>
    <property type="match status" value="1"/>
</dbReference>
<dbReference type="InterPro" id="IPR020472">
    <property type="entry name" value="WD40_PAC1"/>
</dbReference>
<reference evidence="5 6" key="1">
    <citation type="submission" date="2018-02" db="EMBL/GenBank/DDBJ databases">
        <title>The genomes of Aspergillus section Nigri reveals drivers in fungal speciation.</title>
        <authorList>
            <consortium name="DOE Joint Genome Institute"/>
            <person name="Vesth T.C."/>
            <person name="Nybo J."/>
            <person name="Theobald S."/>
            <person name="Brandl J."/>
            <person name="Frisvad J.C."/>
            <person name="Nielsen K.F."/>
            <person name="Lyhne E.K."/>
            <person name="Kogle M.E."/>
            <person name="Kuo A."/>
            <person name="Riley R."/>
            <person name="Clum A."/>
            <person name="Nolan M."/>
            <person name="Lipzen A."/>
            <person name="Salamov A."/>
            <person name="Henrissat B."/>
            <person name="Wiebenga A."/>
            <person name="De vries R.P."/>
            <person name="Grigoriev I.V."/>
            <person name="Mortensen U.H."/>
            <person name="Andersen M.R."/>
            <person name="Baker S.E."/>
        </authorList>
    </citation>
    <scope>NUCLEOTIDE SEQUENCE [LARGE SCALE GENOMIC DNA]</scope>
    <source>
        <strain evidence="5 6">CBS 707.79</strain>
    </source>
</reference>
<dbReference type="PROSITE" id="PS00678">
    <property type="entry name" value="WD_REPEATS_1"/>
    <property type="match status" value="2"/>
</dbReference>
<dbReference type="PRINTS" id="PR00320">
    <property type="entry name" value="GPROTEINBRPT"/>
</dbReference>
<evidence type="ECO:0000256" key="1">
    <source>
        <dbReference type="ARBA" id="ARBA00022574"/>
    </source>
</evidence>
<protein>
    <submittedName>
        <fullName evidence="5">WD40 repeat-like protein</fullName>
    </submittedName>
</protein>
<dbReference type="SMART" id="SM00320">
    <property type="entry name" value="WD40"/>
    <property type="match status" value="8"/>
</dbReference>
<feature type="repeat" description="WD" evidence="3">
    <location>
        <begin position="709"/>
        <end position="741"/>
    </location>
</feature>
<dbReference type="PROSITE" id="PS50294">
    <property type="entry name" value="WD_REPEATS_REGION"/>
    <property type="match status" value="6"/>
</dbReference>
<accession>A0A319CSV0</accession>
<dbReference type="CDD" id="cd00200">
    <property type="entry name" value="WD40"/>
    <property type="match status" value="1"/>
</dbReference>
<dbReference type="PROSITE" id="PS50082">
    <property type="entry name" value="WD_REPEATS_2"/>
    <property type="match status" value="7"/>
</dbReference>
<feature type="repeat" description="WD" evidence="3">
    <location>
        <begin position="541"/>
        <end position="582"/>
    </location>
</feature>
<dbReference type="InterPro" id="IPR045518">
    <property type="entry name" value="2EXR"/>
</dbReference>
<dbReference type="SUPFAM" id="SSF50978">
    <property type="entry name" value="WD40 repeat-like"/>
    <property type="match status" value="2"/>
</dbReference>
<dbReference type="OrthoDB" id="538223at2759"/>
<evidence type="ECO:0000259" key="4">
    <source>
        <dbReference type="Pfam" id="PF20150"/>
    </source>
</evidence>
<evidence type="ECO:0000313" key="6">
    <source>
        <dbReference type="Proteomes" id="UP000247810"/>
    </source>
</evidence>